<evidence type="ECO:0000313" key="1">
    <source>
        <dbReference type="EMBL" id="VVD29096.1"/>
    </source>
</evidence>
<organism evidence="1 2">
    <name type="scientific">Paraburkholderia dioscoreae</name>
    <dbReference type="NCBI Taxonomy" id="2604047"/>
    <lineage>
        <taxon>Bacteria</taxon>
        <taxon>Pseudomonadati</taxon>
        <taxon>Pseudomonadota</taxon>
        <taxon>Betaproteobacteria</taxon>
        <taxon>Burkholderiales</taxon>
        <taxon>Burkholderiaceae</taxon>
        <taxon>Paraburkholderia</taxon>
    </lineage>
</organism>
<evidence type="ECO:0000313" key="2">
    <source>
        <dbReference type="Proteomes" id="UP000325811"/>
    </source>
</evidence>
<dbReference type="EMBL" id="LR699553">
    <property type="protein sequence ID" value="VVD29096.1"/>
    <property type="molecule type" value="Genomic_DNA"/>
</dbReference>
<protein>
    <submittedName>
        <fullName evidence="1">Uncharacterized protein</fullName>
    </submittedName>
</protein>
<proteinExistence type="predicted"/>
<dbReference type="Proteomes" id="UP000325811">
    <property type="component" value="Chromosome I"/>
</dbReference>
<keyword evidence="2" id="KW-1185">Reference proteome</keyword>
<dbReference type="KEGG" id="pdio:PDMSB3_2640"/>
<reference evidence="1 2" key="1">
    <citation type="submission" date="2019-08" db="EMBL/GenBank/DDBJ databases">
        <authorList>
            <person name="Herpell B J."/>
        </authorList>
    </citation>
    <scope>NUCLEOTIDE SEQUENCE [LARGE SCALE GENOMIC DNA]</scope>
    <source>
        <strain evidence="2">Msb3</strain>
    </source>
</reference>
<dbReference type="AlphaFoldDB" id="A0A5Q4ZME7"/>
<sequence length="167" mass="17384">MRNGMAQSLIDASSMLKASLLSAKPFMPDAYNAPTTEPALVPATRSIWILRASSPLITPMCAKPRAAPPPSASATRSGRCGLSSGGVLVVGVAATGVLSVLPPVVVQAASTAEAAANEKLRRARRGDEGFNEFSSNGAGNAIGVTLAAIRQIVRRQDRRRRYQGAVD</sequence>
<gene>
    <name evidence="1" type="ORF">PDMSB3_2640</name>
</gene>
<accession>A0A5Q4ZME7</accession>
<name>A0A5Q4ZME7_9BURK</name>